<evidence type="ECO:0000259" key="2">
    <source>
        <dbReference type="Pfam" id="PF01431"/>
    </source>
</evidence>
<dbReference type="WBParaSite" id="HNAJ_0000611201-mRNA-1">
    <property type="protein sequence ID" value="HNAJ_0000611201-mRNA-1"/>
    <property type="gene ID" value="HNAJ_0000611201"/>
</dbReference>
<evidence type="ECO:0000313" key="3">
    <source>
        <dbReference type="EMBL" id="VDO01966.1"/>
    </source>
</evidence>
<feature type="domain" description="Peptidase M13 C-terminal" evidence="2">
    <location>
        <begin position="21"/>
        <end position="51"/>
    </location>
</feature>
<dbReference type="Proteomes" id="UP000278807">
    <property type="component" value="Unassembled WGS sequence"/>
</dbReference>
<evidence type="ECO:0000313" key="4">
    <source>
        <dbReference type="Proteomes" id="UP000278807"/>
    </source>
</evidence>
<keyword evidence="4" id="KW-1185">Reference proteome</keyword>
<gene>
    <name evidence="3" type="ORF">HNAJ_LOCUS6106</name>
</gene>
<dbReference type="PANTHER" id="PTHR11733">
    <property type="entry name" value="ZINC METALLOPROTEASE FAMILY M13 NEPRILYSIN-RELATED"/>
    <property type="match status" value="1"/>
</dbReference>
<comment type="similarity">
    <text evidence="1">Belongs to the peptidase M13 family.</text>
</comment>
<dbReference type="Pfam" id="PF01431">
    <property type="entry name" value="Peptidase_M13"/>
    <property type="match status" value="1"/>
</dbReference>
<dbReference type="GO" id="GO:0005886">
    <property type="term" value="C:plasma membrane"/>
    <property type="evidence" value="ECO:0007669"/>
    <property type="project" value="TreeGrafter"/>
</dbReference>
<dbReference type="SUPFAM" id="SSF55486">
    <property type="entry name" value="Metalloproteases ('zincins'), catalytic domain"/>
    <property type="match status" value="1"/>
</dbReference>
<evidence type="ECO:0000313" key="5">
    <source>
        <dbReference type="WBParaSite" id="HNAJ_0000611201-mRNA-1"/>
    </source>
</evidence>
<dbReference type="GO" id="GO:0016485">
    <property type="term" value="P:protein processing"/>
    <property type="evidence" value="ECO:0007669"/>
    <property type="project" value="TreeGrafter"/>
</dbReference>
<protein>
    <submittedName>
        <fullName evidence="5">Peptidase_M13 domain-containing protein</fullName>
    </submittedName>
</protein>
<dbReference type="EMBL" id="UZAE01006052">
    <property type="protein sequence ID" value="VDO01966.1"/>
    <property type="molecule type" value="Genomic_DNA"/>
</dbReference>
<dbReference type="InterPro" id="IPR018497">
    <property type="entry name" value="Peptidase_M13_C"/>
</dbReference>
<dbReference type="Gene3D" id="3.40.390.10">
    <property type="entry name" value="Collagenase (Catalytic Domain)"/>
    <property type="match status" value="1"/>
</dbReference>
<proteinExistence type="inferred from homology"/>
<reference evidence="3 4" key="2">
    <citation type="submission" date="2018-11" db="EMBL/GenBank/DDBJ databases">
        <authorList>
            <consortium name="Pathogen Informatics"/>
        </authorList>
    </citation>
    <scope>NUCLEOTIDE SEQUENCE [LARGE SCALE GENOMIC DNA]</scope>
</reference>
<dbReference type="OrthoDB" id="6475849at2759"/>
<dbReference type="PANTHER" id="PTHR11733:SF167">
    <property type="entry name" value="FI17812P1-RELATED"/>
    <property type="match status" value="1"/>
</dbReference>
<dbReference type="STRING" id="102285.A0A0R3TGC1"/>
<reference evidence="5" key="1">
    <citation type="submission" date="2017-02" db="UniProtKB">
        <authorList>
            <consortium name="WormBaseParasite"/>
        </authorList>
    </citation>
    <scope>IDENTIFICATION</scope>
</reference>
<dbReference type="GO" id="GO:0004222">
    <property type="term" value="F:metalloendopeptidase activity"/>
    <property type="evidence" value="ECO:0007669"/>
    <property type="project" value="InterPro"/>
</dbReference>
<organism evidence="5">
    <name type="scientific">Rodentolepis nana</name>
    <name type="common">Dwarf tapeworm</name>
    <name type="synonym">Hymenolepis nana</name>
    <dbReference type="NCBI Taxonomy" id="102285"/>
    <lineage>
        <taxon>Eukaryota</taxon>
        <taxon>Metazoa</taxon>
        <taxon>Spiralia</taxon>
        <taxon>Lophotrochozoa</taxon>
        <taxon>Platyhelminthes</taxon>
        <taxon>Cestoda</taxon>
        <taxon>Eucestoda</taxon>
        <taxon>Cyclophyllidea</taxon>
        <taxon>Hymenolepididae</taxon>
        <taxon>Rodentolepis</taxon>
    </lineage>
</organism>
<dbReference type="AlphaFoldDB" id="A0A0R3TGC1"/>
<dbReference type="PROSITE" id="PS51885">
    <property type="entry name" value="NEPRILYSIN"/>
    <property type="match status" value="1"/>
</dbReference>
<evidence type="ECO:0000256" key="1">
    <source>
        <dbReference type="ARBA" id="ARBA00007357"/>
    </source>
</evidence>
<dbReference type="InterPro" id="IPR024079">
    <property type="entry name" value="MetalloPept_cat_dom_sf"/>
</dbReference>
<sequence length="54" mass="5986">MCYFLLISVWPGLSQVNAFGFRVIGTLSNSQEFSDAFSCPKGSPMNPPNKCVLW</sequence>
<name>A0A0R3TGC1_RODNA</name>
<accession>A0A0R3TGC1</accession>
<dbReference type="InterPro" id="IPR000718">
    <property type="entry name" value="Peptidase_M13"/>
</dbReference>